<proteinExistence type="predicted"/>
<sequence length="70" mass="7874">MWAFILYFICVDVGGEVDGAEPVKVMERVVLNLHPGVDDLKETSDTVVIEMADKAHRRTGPVQRKIYDSL</sequence>
<keyword evidence="3" id="KW-1185">Reference proteome</keyword>
<evidence type="ECO:0000313" key="2">
    <source>
        <dbReference type="EMBL" id="KAL1249383.1"/>
    </source>
</evidence>
<accession>A0ABR3L973</accession>
<organism evidence="2 3">
    <name type="scientific">Cirrhinus molitorella</name>
    <name type="common">mud carp</name>
    <dbReference type="NCBI Taxonomy" id="172907"/>
    <lineage>
        <taxon>Eukaryota</taxon>
        <taxon>Metazoa</taxon>
        <taxon>Chordata</taxon>
        <taxon>Craniata</taxon>
        <taxon>Vertebrata</taxon>
        <taxon>Euteleostomi</taxon>
        <taxon>Actinopterygii</taxon>
        <taxon>Neopterygii</taxon>
        <taxon>Teleostei</taxon>
        <taxon>Ostariophysi</taxon>
        <taxon>Cypriniformes</taxon>
        <taxon>Cyprinidae</taxon>
        <taxon>Labeoninae</taxon>
        <taxon>Labeonini</taxon>
        <taxon>Cirrhinus</taxon>
    </lineage>
</organism>
<dbReference type="EMBL" id="JAYMGO010000023">
    <property type="protein sequence ID" value="KAL1249383.1"/>
    <property type="molecule type" value="Genomic_DNA"/>
</dbReference>
<feature type="chain" id="PRO_5045123279" evidence="1">
    <location>
        <begin position="20"/>
        <end position="70"/>
    </location>
</feature>
<comment type="caution">
    <text evidence="2">The sequence shown here is derived from an EMBL/GenBank/DDBJ whole genome shotgun (WGS) entry which is preliminary data.</text>
</comment>
<feature type="signal peptide" evidence="1">
    <location>
        <begin position="1"/>
        <end position="19"/>
    </location>
</feature>
<evidence type="ECO:0000256" key="1">
    <source>
        <dbReference type="SAM" id="SignalP"/>
    </source>
</evidence>
<name>A0ABR3L973_9TELE</name>
<reference evidence="2 3" key="1">
    <citation type="submission" date="2023-09" db="EMBL/GenBank/DDBJ databases">
        <authorList>
            <person name="Wang M."/>
        </authorList>
    </citation>
    <scope>NUCLEOTIDE SEQUENCE [LARGE SCALE GENOMIC DNA]</scope>
    <source>
        <strain evidence="2">GT-2023</strain>
        <tissue evidence="2">Liver</tissue>
    </source>
</reference>
<protein>
    <submittedName>
        <fullName evidence="2">Uncharacterized protein</fullName>
    </submittedName>
</protein>
<evidence type="ECO:0000313" key="3">
    <source>
        <dbReference type="Proteomes" id="UP001558613"/>
    </source>
</evidence>
<keyword evidence="1" id="KW-0732">Signal</keyword>
<gene>
    <name evidence="2" type="ORF">QQF64_020388</name>
</gene>
<dbReference type="Proteomes" id="UP001558613">
    <property type="component" value="Unassembled WGS sequence"/>
</dbReference>